<evidence type="ECO:0000313" key="1">
    <source>
        <dbReference type="EMBL" id="RBM04340.1"/>
    </source>
</evidence>
<reference evidence="1 2" key="1">
    <citation type="submission" date="2018-01" db="EMBL/GenBank/DDBJ databases">
        <title>Glutamicibacter soli strain NHPC-3 Whole genome sequence and assembly.</title>
        <authorList>
            <person name="Choudhury P."/>
            <person name="Gupta D."/>
            <person name="Sengupta K."/>
            <person name="Jawed A."/>
            <person name="Sultana N."/>
            <person name="Saha P."/>
        </authorList>
    </citation>
    <scope>NUCLEOTIDE SEQUENCE [LARGE SCALE GENOMIC DNA]</scope>
    <source>
        <strain evidence="1 2">NHPC-3</strain>
    </source>
</reference>
<comment type="caution">
    <text evidence="1">The sequence shown here is derived from an EMBL/GenBank/DDBJ whole genome shotgun (WGS) entry which is preliminary data.</text>
</comment>
<dbReference type="AlphaFoldDB" id="A0A365YPZ4"/>
<sequence>MLEAYAASVSAPIAVIPEAQNSDYESGLAQIDGEAWHIRTARNTPTKAGAFVAFWRRAVDGTTEPFRDDDTAAGLLVFVEQQGRRGVFRFTGAHLSELKITSGRWPGKRGFRVYPSWCKNLNGQATAAQRAQACAFHEF</sequence>
<dbReference type="EMBL" id="POAF01000001">
    <property type="protein sequence ID" value="RBM04340.1"/>
    <property type="molecule type" value="Genomic_DNA"/>
</dbReference>
<name>A0A365YPZ4_9MICC</name>
<accession>A0A365YPZ4</accession>
<dbReference type="InterPro" id="IPR011235">
    <property type="entry name" value="MepB-like"/>
</dbReference>
<organism evidence="1 2">
    <name type="scientific">Glutamicibacter soli</name>
    <dbReference type="NCBI Taxonomy" id="453836"/>
    <lineage>
        <taxon>Bacteria</taxon>
        <taxon>Bacillati</taxon>
        <taxon>Actinomycetota</taxon>
        <taxon>Actinomycetes</taxon>
        <taxon>Micrococcales</taxon>
        <taxon>Micrococcaceae</taxon>
        <taxon>Glutamicibacter</taxon>
    </lineage>
</organism>
<proteinExistence type="predicted"/>
<dbReference type="RefSeq" id="WP_053798495.1">
    <property type="nucleotide sequence ID" value="NZ_POAF01000001.1"/>
</dbReference>
<dbReference type="InterPro" id="IPR038231">
    <property type="entry name" value="MepB-like_sf"/>
</dbReference>
<keyword evidence="2" id="KW-1185">Reference proteome</keyword>
<dbReference type="Gene3D" id="3.40.1350.140">
    <property type="entry name" value="MepB-like"/>
    <property type="match status" value="1"/>
</dbReference>
<dbReference type="Proteomes" id="UP000252167">
    <property type="component" value="Unassembled WGS sequence"/>
</dbReference>
<protein>
    <submittedName>
        <fullName evidence="1">Metallopeptidase</fullName>
    </submittedName>
</protein>
<dbReference type="Pfam" id="PF08877">
    <property type="entry name" value="MepB-like"/>
    <property type="match status" value="1"/>
</dbReference>
<evidence type="ECO:0000313" key="2">
    <source>
        <dbReference type="Proteomes" id="UP000252167"/>
    </source>
</evidence>
<gene>
    <name evidence="1" type="ORF">C1H84_03470</name>
</gene>